<protein>
    <submittedName>
        <fullName evidence="2">Uncharacterized protein</fullName>
    </submittedName>
</protein>
<accession>A0A9P6AZ20</accession>
<reference evidence="2" key="1">
    <citation type="journal article" date="2020" name="Nat. Commun.">
        <title>Large-scale genome sequencing of mycorrhizal fungi provides insights into the early evolution of symbiotic traits.</title>
        <authorList>
            <person name="Miyauchi S."/>
            <person name="Kiss E."/>
            <person name="Kuo A."/>
            <person name="Drula E."/>
            <person name="Kohler A."/>
            <person name="Sanchez-Garcia M."/>
            <person name="Morin E."/>
            <person name="Andreopoulos B."/>
            <person name="Barry K.W."/>
            <person name="Bonito G."/>
            <person name="Buee M."/>
            <person name="Carver A."/>
            <person name="Chen C."/>
            <person name="Cichocki N."/>
            <person name="Clum A."/>
            <person name="Culley D."/>
            <person name="Crous P.W."/>
            <person name="Fauchery L."/>
            <person name="Girlanda M."/>
            <person name="Hayes R.D."/>
            <person name="Keri Z."/>
            <person name="LaButti K."/>
            <person name="Lipzen A."/>
            <person name="Lombard V."/>
            <person name="Magnuson J."/>
            <person name="Maillard F."/>
            <person name="Murat C."/>
            <person name="Nolan M."/>
            <person name="Ohm R.A."/>
            <person name="Pangilinan J."/>
            <person name="Pereira M.F."/>
            <person name="Perotto S."/>
            <person name="Peter M."/>
            <person name="Pfister S."/>
            <person name="Riley R."/>
            <person name="Sitrit Y."/>
            <person name="Stielow J.B."/>
            <person name="Szollosi G."/>
            <person name="Zifcakova L."/>
            <person name="Stursova M."/>
            <person name="Spatafora J.W."/>
            <person name="Tedersoo L."/>
            <person name="Vaario L.M."/>
            <person name="Yamada A."/>
            <person name="Yan M."/>
            <person name="Wang P."/>
            <person name="Xu J."/>
            <person name="Bruns T."/>
            <person name="Baldrian P."/>
            <person name="Vilgalys R."/>
            <person name="Dunand C."/>
            <person name="Henrissat B."/>
            <person name="Grigoriev I.V."/>
            <person name="Hibbett D."/>
            <person name="Nagy L.G."/>
            <person name="Martin F.M."/>
        </authorList>
    </citation>
    <scope>NUCLEOTIDE SEQUENCE</scope>
    <source>
        <strain evidence="2">UP504</strain>
    </source>
</reference>
<comment type="caution">
    <text evidence="2">The sequence shown here is derived from an EMBL/GenBank/DDBJ whole genome shotgun (WGS) entry which is preliminary data.</text>
</comment>
<evidence type="ECO:0000313" key="2">
    <source>
        <dbReference type="EMBL" id="KAF9514639.1"/>
    </source>
</evidence>
<dbReference type="AlphaFoldDB" id="A0A9P6AZ20"/>
<proteinExistence type="predicted"/>
<sequence length="283" mass="30811">MGKISKLEACGFLILELQYPGRALEEFDCVIQLDFEAPFSNTQHPMPSGRFSSFGGPAVSSASPQPNHPTRGGPTSITQPTDSGPSTAPQAAYPDYINENASPGWDAAVAMRLIRDGLPNLPGAIAGPLGQVLDVVSAMVEAVETMREGKEGCKHLIFRVLKFLQSLEDESRGSNVPIVETMPTAARLLALKRCVSLQSFSILCAHYISFGDRNVMAIGADALRWSRLNVFDSYLMRDKIKNGVLRHGENLTDCFNTFQVRINMYILGRGGNVLTLSSRSLHP</sequence>
<dbReference type="InterPro" id="IPR059179">
    <property type="entry name" value="MLKL-like_MCAfunc"/>
</dbReference>
<dbReference type="Proteomes" id="UP000886523">
    <property type="component" value="Unassembled WGS sequence"/>
</dbReference>
<gene>
    <name evidence="2" type="ORF">BS47DRAFT_867875</name>
</gene>
<name>A0A9P6AZ20_9AGAM</name>
<dbReference type="CDD" id="cd21037">
    <property type="entry name" value="MLKL_NTD"/>
    <property type="match status" value="1"/>
</dbReference>
<feature type="region of interest" description="Disordered" evidence="1">
    <location>
        <begin position="44"/>
        <end position="95"/>
    </location>
</feature>
<evidence type="ECO:0000313" key="3">
    <source>
        <dbReference type="Proteomes" id="UP000886523"/>
    </source>
</evidence>
<feature type="compositionally biased region" description="Polar residues" evidence="1">
    <location>
        <begin position="73"/>
        <end position="89"/>
    </location>
</feature>
<organism evidence="2 3">
    <name type="scientific">Hydnum rufescens UP504</name>
    <dbReference type="NCBI Taxonomy" id="1448309"/>
    <lineage>
        <taxon>Eukaryota</taxon>
        <taxon>Fungi</taxon>
        <taxon>Dikarya</taxon>
        <taxon>Basidiomycota</taxon>
        <taxon>Agaricomycotina</taxon>
        <taxon>Agaricomycetes</taxon>
        <taxon>Cantharellales</taxon>
        <taxon>Hydnaceae</taxon>
        <taxon>Hydnum</taxon>
    </lineage>
</organism>
<dbReference type="EMBL" id="MU128959">
    <property type="protein sequence ID" value="KAF9514639.1"/>
    <property type="molecule type" value="Genomic_DNA"/>
</dbReference>
<evidence type="ECO:0000256" key="1">
    <source>
        <dbReference type="SAM" id="MobiDB-lite"/>
    </source>
</evidence>
<keyword evidence="3" id="KW-1185">Reference proteome</keyword>